<dbReference type="RefSeq" id="WP_406793073.1">
    <property type="nucleotide sequence ID" value="NZ_JBJHZX010000024.1"/>
</dbReference>
<organism evidence="1 2">
    <name type="scientific">Candidatus Clostridium eludens</name>
    <dbReference type="NCBI Taxonomy" id="3381663"/>
    <lineage>
        <taxon>Bacteria</taxon>
        <taxon>Bacillati</taxon>
        <taxon>Bacillota</taxon>
        <taxon>Clostridia</taxon>
        <taxon>Eubacteriales</taxon>
        <taxon>Clostridiaceae</taxon>
        <taxon>Clostridium</taxon>
    </lineage>
</organism>
<accession>A0ABW8SMS4</accession>
<dbReference type="EMBL" id="JBJHZX010000024">
    <property type="protein sequence ID" value="MFL0196967.1"/>
    <property type="molecule type" value="Genomic_DNA"/>
</dbReference>
<sequence>MYYSFNSDIAQKYGVEGAVIIENLYFWILKNKANEKHFYDGCYWTYNSIKAFTVLFPFWTRRQIERILNRLEKDGAIKTGNYNRLPYDRTKWYALSQTVISIYANGEMDITDYVNDISPNGEMTFPHLGKPIPDNKPDNKPDNDNVNLPWIEILAVWNDLPEPIKKINAITKLRKEKIQARVNNLSLTSKDILQTINNIKYSEFLQGKNNKDWVIDFDWLFKDDTRFTRVLENKYQTKTGKVEFSLNALENLDLGDE</sequence>
<gene>
    <name evidence="1" type="ORF">ACJDU8_15575</name>
</gene>
<proteinExistence type="predicted"/>
<protein>
    <submittedName>
        <fullName evidence="1">Uncharacterized protein</fullName>
    </submittedName>
</protein>
<reference evidence="1 2" key="1">
    <citation type="submission" date="2024-11" db="EMBL/GenBank/DDBJ databases">
        <authorList>
            <person name="Heng Y.C."/>
            <person name="Lim A.C.H."/>
            <person name="Lee J.K.Y."/>
            <person name="Kittelmann S."/>
        </authorList>
    </citation>
    <scope>NUCLEOTIDE SEQUENCE [LARGE SCALE GENOMIC DNA]</scope>
    <source>
        <strain evidence="1 2">WILCCON 0269</strain>
    </source>
</reference>
<name>A0ABW8SMS4_9CLOT</name>
<evidence type="ECO:0000313" key="2">
    <source>
        <dbReference type="Proteomes" id="UP001623660"/>
    </source>
</evidence>
<comment type="caution">
    <text evidence="1">The sequence shown here is derived from an EMBL/GenBank/DDBJ whole genome shotgun (WGS) entry which is preliminary data.</text>
</comment>
<dbReference type="Proteomes" id="UP001623660">
    <property type="component" value="Unassembled WGS sequence"/>
</dbReference>
<keyword evidence="2" id="KW-1185">Reference proteome</keyword>
<evidence type="ECO:0000313" key="1">
    <source>
        <dbReference type="EMBL" id="MFL0196967.1"/>
    </source>
</evidence>